<protein>
    <submittedName>
        <fullName evidence="2">Uncharacterized protein</fullName>
    </submittedName>
</protein>
<proteinExistence type="predicted"/>
<feature type="compositionally biased region" description="Low complexity" evidence="1">
    <location>
        <begin position="13"/>
        <end position="24"/>
    </location>
</feature>
<name>A0ABM8TYS5_9BURK</name>
<evidence type="ECO:0000313" key="2">
    <source>
        <dbReference type="EMBL" id="CAG4889103.1"/>
    </source>
</evidence>
<organism evidence="2 3">
    <name type="scientific">Paraburkholderia gardini</name>
    <dbReference type="NCBI Taxonomy" id="2823469"/>
    <lineage>
        <taxon>Bacteria</taxon>
        <taxon>Pseudomonadati</taxon>
        <taxon>Pseudomonadota</taxon>
        <taxon>Betaproteobacteria</taxon>
        <taxon>Burkholderiales</taxon>
        <taxon>Burkholderiaceae</taxon>
        <taxon>Paraburkholderia</taxon>
    </lineage>
</organism>
<keyword evidence="3" id="KW-1185">Reference proteome</keyword>
<sequence length="65" mass="7020">MLPRSGQRSACRLASPSPLLPLAPRVEAKAGRRLSRPVTPRDPAARSRNEAVSQCGPTEVKKEKS</sequence>
<dbReference type="EMBL" id="CAJQYY010000003">
    <property type="protein sequence ID" value="CAG4889103.1"/>
    <property type="molecule type" value="Genomic_DNA"/>
</dbReference>
<comment type="caution">
    <text evidence="2">The sequence shown here is derived from an EMBL/GenBank/DDBJ whole genome shotgun (WGS) entry which is preliminary data.</text>
</comment>
<gene>
    <name evidence="2" type="ORF">R54767_00655</name>
</gene>
<feature type="region of interest" description="Disordered" evidence="1">
    <location>
        <begin position="1"/>
        <end position="65"/>
    </location>
</feature>
<evidence type="ECO:0000256" key="1">
    <source>
        <dbReference type="SAM" id="MobiDB-lite"/>
    </source>
</evidence>
<evidence type="ECO:0000313" key="3">
    <source>
        <dbReference type="Proteomes" id="UP000789752"/>
    </source>
</evidence>
<reference evidence="2 3" key="1">
    <citation type="submission" date="2021-04" db="EMBL/GenBank/DDBJ databases">
        <authorList>
            <person name="Vanwijnsberghe S."/>
        </authorList>
    </citation>
    <scope>NUCLEOTIDE SEQUENCE [LARGE SCALE GENOMIC DNA]</scope>
    <source>
        <strain evidence="2 3">LMG 32171</strain>
    </source>
</reference>
<accession>A0ABM8TYS5</accession>
<dbReference type="Proteomes" id="UP000789752">
    <property type="component" value="Unassembled WGS sequence"/>
</dbReference>